<comment type="caution">
    <text evidence="2">The sequence shown here is derived from an EMBL/GenBank/DDBJ whole genome shotgun (WGS) entry which is preliminary data.</text>
</comment>
<gene>
    <name evidence="2" type="ORF">D7V93_07565</name>
</gene>
<reference evidence="3" key="1">
    <citation type="submission" date="2018-09" db="EMBL/GenBank/DDBJ databases">
        <authorList>
            <person name="Livingstone P.G."/>
            <person name="Whitworth D.E."/>
        </authorList>
    </citation>
    <scope>NUCLEOTIDE SEQUENCE [LARGE SCALE GENOMIC DNA]</scope>
    <source>
        <strain evidence="3">CA051B</strain>
    </source>
</reference>
<evidence type="ECO:0000313" key="3">
    <source>
        <dbReference type="Proteomes" id="UP000272888"/>
    </source>
</evidence>
<feature type="signal peptide" evidence="1">
    <location>
        <begin position="1"/>
        <end position="18"/>
    </location>
</feature>
<dbReference type="RefSeq" id="WP_120642732.1">
    <property type="nucleotide sequence ID" value="NZ_RAWB01000052.1"/>
</dbReference>
<keyword evidence="3" id="KW-1185">Reference proteome</keyword>
<dbReference type="AlphaFoldDB" id="A0A3A8QDG5"/>
<sequence>MKPLFVAASLALGLCSCAESPPVVQILQTKQPSAACVVAQDAPGIARGRLNLRYGRNYVVGLIVNSNYANTPTEVGGVPLDPNPDTGGQGTAFVDSVKLSFDADSGASIPDQTLPYTAGLNPSSEGNLLVLSLITADVYSALLQAVPTNADPVQVQVTIQLTGKYAGSSSFESNEVTFSIDVDNRDVGVPTCAAGEVPESAGPCGNSGQDNVFPSCTL</sequence>
<organism evidence="2 3">
    <name type="scientific">Corallococcus llansteffanensis</name>
    <dbReference type="NCBI Taxonomy" id="2316731"/>
    <lineage>
        <taxon>Bacteria</taxon>
        <taxon>Pseudomonadati</taxon>
        <taxon>Myxococcota</taxon>
        <taxon>Myxococcia</taxon>
        <taxon>Myxococcales</taxon>
        <taxon>Cystobacterineae</taxon>
        <taxon>Myxococcaceae</taxon>
        <taxon>Corallococcus</taxon>
    </lineage>
</organism>
<evidence type="ECO:0000313" key="2">
    <source>
        <dbReference type="EMBL" id="RKH64325.1"/>
    </source>
</evidence>
<dbReference type="EMBL" id="RAWB01000052">
    <property type="protein sequence ID" value="RKH64325.1"/>
    <property type="molecule type" value="Genomic_DNA"/>
</dbReference>
<proteinExistence type="predicted"/>
<protein>
    <recommendedName>
        <fullName evidence="4">Lipoprotein</fullName>
    </recommendedName>
</protein>
<accession>A0A3A8QDG5</accession>
<feature type="chain" id="PRO_5017223674" description="Lipoprotein" evidence="1">
    <location>
        <begin position="19"/>
        <end position="218"/>
    </location>
</feature>
<name>A0A3A8QDG5_9BACT</name>
<evidence type="ECO:0008006" key="4">
    <source>
        <dbReference type="Google" id="ProtNLM"/>
    </source>
</evidence>
<dbReference type="PROSITE" id="PS51257">
    <property type="entry name" value="PROKAR_LIPOPROTEIN"/>
    <property type="match status" value="1"/>
</dbReference>
<dbReference type="Proteomes" id="UP000272888">
    <property type="component" value="Unassembled WGS sequence"/>
</dbReference>
<keyword evidence="1" id="KW-0732">Signal</keyword>
<evidence type="ECO:0000256" key="1">
    <source>
        <dbReference type="SAM" id="SignalP"/>
    </source>
</evidence>